<evidence type="ECO:0000256" key="5">
    <source>
        <dbReference type="ARBA" id="ARBA00019269"/>
    </source>
</evidence>
<evidence type="ECO:0000256" key="3">
    <source>
        <dbReference type="ARBA" id="ARBA00005286"/>
    </source>
</evidence>
<sequence>MKVLKDLACGCMVLDSAFWPVSAPPSSTASMFASLNHTRMSIWEALSQFSGLREYEAALFDPAGALLDPDMPLMQHALQSAELCRLNFPDKDWMHLVGLIHGLGKLLAHPM</sequence>
<evidence type="ECO:0000256" key="2">
    <source>
        <dbReference type="ARBA" id="ARBA00005167"/>
    </source>
</evidence>
<keyword evidence="6 13" id="KW-0963">Cytoplasm</keyword>
<comment type="subcellular location">
    <subcellularLocation>
        <location evidence="1 13">Cytoplasm</location>
    </subcellularLocation>
</comment>
<evidence type="ECO:0000256" key="8">
    <source>
        <dbReference type="ARBA" id="ARBA00022723"/>
    </source>
</evidence>
<comment type="pathway">
    <text evidence="2 13">Polyol metabolism; myo-inositol degradation into D-glucuronate; D-glucuronate from myo-inositol: step 1/1.</text>
</comment>
<keyword evidence="10 13" id="KW-0408">Iron</keyword>
<evidence type="ECO:0000256" key="10">
    <source>
        <dbReference type="ARBA" id="ARBA00023004"/>
    </source>
</evidence>
<evidence type="ECO:0000256" key="1">
    <source>
        <dbReference type="ARBA" id="ARBA00004496"/>
    </source>
</evidence>
<evidence type="ECO:0000256" key="13">
    <source>
        <dbReference type="RuleBase" id="RU367039"/>
    </source>
</evidence>
<comment type="cofactor">
    <cofactor evidence="13">
        <name>Fe cation</name>
        <dbReference type="ChEBI" id="CHEBI:24875"/>
    </cofactor>
    <text evidence="13">Binds 2 iron ions per subunit.</text>
</comment>
<evidence type="ECO:0000256" key="6">
    <source>
        <dbReference type="ARBA" id="ARBA00022490"/>
    </source>
</evidence>
<keyword evidence="9 13" id="KW-0560">Oxidoreductase</keyword>
<comment type="catalytic activity">
    <reaction evidence="12 13">
        <text>myo-inositol + O2 = D-glucuronate + H2O + H(+)</text>
        <dbReference type="Rhea" id="RHEA:23696"/>
        <dbReference type="ChEBI" id="CHEBI:15377"/>
        <dbReference type="ChEBI" id="CHEBI:15378"/>
        <dbReference type="ChEBI" id="CHEBI:15379"/>
        <dbReference type="ChEBI" id="CHEBI:17268"/>
        <dbReference type="ChEBI" id="CHEBI:58720"/>
        <dbReference type="EC" id="1.13.99.1"/>
    </reaction>
</comment>
<name>A0ABQ7H6I2_DUNSA</name>
<evidence type="ECO:0000256" key="11">
    <source>
        <dbReference type="ARBA" id="ARBA00029668"/>
    </source>
</evidence>
<dbReference type="EMBL" id="MU069461">
    <property type="protein sequence ID" value="KAF5842447.1"/>
    <property type="molecule type" value="Genomic_DNA"/>
</dbReference>
<evidence type="ECO:0000256" key="9">
    <source>
        <dbReference type="ARBA" id="ARBA00023002"/>
    </source>
</evidence>
<evidence type="ECO:0000256" key="4">
    <source>
        <dbReference type="ARBA" id="ARBA00011919"/>
    </source>
</evidence>
<evidence type="ECO:0000313" key="14">
    <source>
        <dbReference type="EMBL" id="KAF5842447.1"/>
    </source>
</evidence>
<dbReference type="Pfam" id="PF05153">
    <property type="entry name" value="MIOX"/>
    <property type="match status" value="1"/>
</dbReference>
<organism evidence="14 15">
    <name type="scientific">Dunaliella salina</name>
    <name type="common">Green alga</name>
    <name type="synonym">Protococcus salinus</name>
    <dbReference type="NCBI Taxonomy" id="3046"/>
    <lineage>
        <taxon>Eukaryota</taxon>
        <taxon>Viridiplantae</taxon>
        <taxon>Chlorophyta</taxon>
        <taxon>core chlorophytes</taxon>
        <taxon>Chlorophyceae</taxon>
        <taxon>CS clade</taxon>
        <taxon>Chlamydomonadales</taxon>
        <taxon>Dunaliellaceae</taxon>
        <taxon>Dunaliella</taxon>
    </lineage>
</organism>
<dbReference type="InterPro" id="IPR007828">
    <property type="entry name" value="Inositol_oxygenase"/>
</dbReference>
<dbReference type="PANTHER" id="PTHR12588:SF0">
    <property type="entry name" value="INOSITOL OXYGENASE"/>
    <property type="match status" value="1"/>
</dbReference>
<dbReference type="Proteomes" id="UP000815325">
    <property type="component" value="Unassembled WGS sequence"/>
</dbReference>
<keyword evidence="8 13" id="KW-0479">Metal-binding</keyword>
<keyword evidence="15" id="KW-1185">Reference proteome</keyword>
<comment type="similarity">
    <text evidence="3 13">Belongs to the myo-inositol oxygenase family.</text>
</comment>
<dbReference type="EC" id="1.13.99.1" evidence="4 13"/>
<protein>
    <recommendedName>
        <fullName evidence="5 13">Inositol oxygenase</fullName>
        <ecNumber evidence="4 13">1.13.99.1</ecNumber>
    </recommendedName>
    <alternativeName>
        <fullName evidence="11 13">Myo-inositol oxygenase</fullName>
    </alternativeName>
</protein>
<evidence type="ECO:0000256" key="7">
    <source>
        <dbReference type="ARBA" id="ARBA00022644"/>
    </source>
</evidence>
<keyword evidence="7" id="KW-0060">Ascorbate biosynthesis</keyword>
<gene>
    <name evidence="14" type="ORF">DUNSADRAFT_7056</name>
</gene>
<evidence type="ECO:0000256" key="12">
    <source>
        <dbReference type="ARBA" id="ARBA00048271"/>
    </source>
</evidence>
<reference evidence="14" key="1">
    <citation type="submission" date="2017-08" db="EMBL/GenBank/DDBJ databases">
        <authorList>
            <person name="Polle J.E."/>
            <person name="Barry K."/>
            <person name="Cushman J."/>
            <person name="Schmutz J."/>
            <person name="Tran D."/>
            <person name="Hathwaick L.T."/>
            <person name="Yim W.C."/>
            <person name="Jenkins J."/>
            <person name="Mckie-Krisberg Z.M."/>
            <person name="Prochnik S."/>
            <person name="Lindquist E."/>
            <person name="Dockter R.B."/>
            <person name="Adam C."/>
            <person name="Molina H."/>
            <person name="Bunkerborg J."/>
            <person name="Jin E."/>
            <person name="Buchheim M."/>
            <person name="Magnuson J."/>
        </authorList>
    </citation>
    <scope>NUCLEOTIDE SEQUENCE</scope>
    <source>
        <strain evidence="14">CCAP 19/18</strain>
    </source>
</reference>
<comment type="caution">
    <text evidence="14">The sequence shown here is derived from an EMBL/GenBank/DDBJ whole genome shotgun (WGS) entry which is preliminary data.</text>
</comment>
<dbReference type="PANTHER" id="PTHR12588">
    <property type="entry name" value="MYOINOSITOL OXYGENASE"/>
    <property type="match status" value="1"/>
</dbReference>
<proteinExistence type="inferred from homology"/>
<dbReference type="SUPFAM" id="SSF109604">
    <property type="entry name" value="HD-domain/PDEase-like"/>
    <property type="match status" value="1"/>
</dbReference>
<evidence type="ECO:0000313" key="15">
    <source>
        <dbReference type="Proteomes" id="UP000815325"/>
    </source>
</evidence>
<accession>A0ABQ7H6I2</accession>